<proteinExistence type="predicted"/>
<dbReference type="EMBL" id="PCRK01000021">
    <property type="protein sequence ID" value="PIP19780.1"/>
    <property type="molecule type" value="Genomic_DNA"/>
</dbReference>
<keyword evidence="1" id="KW-0472">Membrane</keyword>
<sequence length="394" mass="45026">MNYLIFDNDVYYDIDAKTGVAPKHEIQAVFKGSTREVSVAIIDTLQKQVAAPEKSPSKKDEVIASSFTGEYLIQSERIAENLFQVIAVEKPKINEVYKCLGFENVRLLAPYGIALREFLKNNNLIDDKKRIVFLDHLGDQVLLTIFHNKVFTTPRRLTKVLTQVTRELMRSQENYRSVNKTDAEIAFLLVTNSKEIADEIVSSGLDSKDNIIIVQDPYPALSGLKQGKFSMHYLLPEQFIRLRKLKEAKKRIFNLGVMLGVLTLFLILLLGSFSMNKTALMRLKSLQLEEASSNEALKRAYLTKYKDILRREKKINFPYFLNLFLKALPSEYKVESVTIKSSSNGRYRLEAIVSLEAKDKPFTKVSLSRVFKQARVENILVKDNPGLKVTLDIF</sequence>
<keyword evidence="1" id="KW-1133">Transmembrane helix</keyword>
<reference evidence="2 3" key="1">
    <citation type="submission" date="2017-09" db="EMBL/GenBank/DDBJ databases">
        <title>Depth-based differentiation of microbial function through sediment-hosted aquifers and enrichment of novel symbionts in the deep terrestrial subsurface.</title>
        <authorList>
            <person name="Probst A.J."/>
            <person name="Ladd B."/>
            <person name="Jarett J.K."/>
            <person name="Geller-Mcgrath D.E."/>
            <person name="Sieber C.M."/>
            <person name="Emerson J.B."/>
            <person name="Anantharaman K."/>
            <person name="Thomas B.C."/>
            <person name="Malmstrom R."/>
            <person name="Stieglmeier M."/>
            <person name="Klingl A."/>
            <person name="Woyke T."/>
            <person name="Ryan C.M."/>
            <person name="Banfield J.F."/>
        </authorList>
    </citation>
    <scope>NUCLEOTIDE SEQUENCE [LARGE SCALE GENOMIC DNA]</scope>
    <source>
        <strain evidence="2">CG23_combo_of_CG06-09_8_20_14_all_41_10</strain>
    </source>
</reference>
<gene>
    <name evidence="2" type="ORF">COX41_01020</name>
</gene>
<accession>A0A2G9YKL4</accession>
<dbReference type="Proteomes" id="UP000231292">
    <property type="component" value="Unassembled WGS sequence"/>
</dbReference>
<organism evidence="2 3">
    <name type="scientific">Candidatus Sherwoodlollariibacterium unditelluris</name>
    <dbReference type="NCBI Taxonomy" id="1974757"/>
    <lineage>
        <taxon>Bacteria</taxon>
        <taxon>Pseudomonadati</taxon>
        <taxon>Candidatus Omnitrophota</taxon>
        <taxon>Candidatus Sherwoodlollariibacterium</taxon>
    </lineage>
</organism>
<evidence type="ECO:0008006" key="4">
    <source>
        <dbReference type="Google" id="ProtNLM"/>
    </source>
</evidence>
<evidence type="ECO:0000313" key="3">
    <source>
        <dbReference type="Proteomes" id="UP000231292"/>
    </source>
</evidence>
<feature type="transmembrane region" description="Helical" evidence="1">
    <location>
        <begin position="252"/>
        <end position="275"/>
    </location>
</feature>
<dbReference type="AlphaFoldDB" id="A0A2G9YKL4"/>
<comment type="caution">
    <text evidence="2">The sequence shown here is derived from an EMBL/GenBank/DDBJ whole genome shotgun (WGS) entry which is preliminary data.</text>
</comment>
<evidence type="ECO:0000313" key="2">
    <source>
        <dbReference type="EMBL" id="PIP19780.1"/>
    </source>
</evidence>
<protein>
    <recommendedName>
        <fullName evidence="4">GspL cytoplasmic actin-ATPase-like domain-containing protein</fullName>
    </recommendedName>
</protein>
<name>A0A2G9YKL4_9BACT</name>
<keyword evidence="1" id="KW-0812">Transmembrane</keyword>
<evidence type="ECO:0000256" key="1">
    <source>
        <dbReference type="SAM" id="Phobius"/>
    </source>
</evidence>